<evidence type="ECO:0000313" key="2">
    <source>
        <dbReference type="EMBL" id="KRN33321.1"/>
    </source>
</evidence>
<dbReference type="OrthoDB" id="9762085at2"/>
<dbReference type="AlphaFoldDB" id="A0A0R2FY38"/>
<dbReference type="FunCoup" id="A0A0R2FY38">
    <property type="interactions" value="2"/>
</dbReference>
<keyword evidence="3" id="KW-1185">Reference proteome</keyword>
<evidence type="ECO:0000313" key="3">
    <source>
        <dbReference type="Proteomes" id="UP000051296"/>
    </source>
</evidence>
<comment type="caution">
    <text evidence="2">The sequence shown here is derived from an EMBL/GenBank/DDBJ whole genome shotgun (WGS) entry which is preliminary data.</text>
</comment>
<dbReference type="eggNOG" id="COG0612">
    <property type="taxonomic scope" value="Bacteria"/>
</dbReference>
<name>A0A0R2FY38_9LACO</name>
<feature type="domain" description="Peptidase M16 C-terminal" evidence="1">
    <location>
        <begin position="200"/>
        <end position="351"/>
    </location>
</feature>
<evidence type="ECO:0000259" key="1">
    <source>
        <dbReference type="Pfam" id="PF05193"/>
    </source>
</evidence>
<dbReference type="Pfam" id="PF05193">
    <property type="entry name" value="Peptidase_M16_C"/>
    <property type="match status" value="1"/>
</dbReference>
<dbReference type="EMBL" id="JQAX01000001">
    <property type="protein sequence ID" value="KRN33321.1"/>
    <property type="molecule type" value="Genomic_DNA"/>
</dbReference>
<reference evidence="2 3" key="1">
    <citation type="journal article" date="2015" name="Genome Announc.">
        <title>Expanding the biotechnology potential of lactobacilli through comparative genomics of 213 strains and associated genera.</title>
        <authorList>
            <person name="Sun Z."/>
            <person name="Harris H.M."/>
            <person name="McCann A."/>
            <person name="Guo C."/>
            <person name="Argimon S."/>
            <person name="Zhang W."/>
            <person name="Yang X."/>
            <person name="Jeffery I.B."/>
            <person name="Cooney J.C."/>
            <person name="Kagawa T.F."/>
            <person name="Liu W."/>
            <person name="Song Y."/>
            <person name="Salvetti E."/>
            <person name="Wrobel A."/>
            <person name="Rasinkangas P."/>
            <person name="Parkhill J."/>
            <person name="Rea M.C."/>
            <person name="O'Sullivan O."/>
            <person name="Ritari J."/>
            <person name="Douillard F.P."/>
            <person name="Paul Ross R."/>
            <person name="Yang R."/>
            <person name="Briner A.E."/>
            <person name="Felis G.E."/>
            <person name="de Vos W.M."/>
            <person name="Barrangou R."/>
            <person name="Klaenhammer T.R."/>
            <person name="Caufield P.W."/>
            <person name="Cui Y."/>
            <person name="Zhang H."/>
            <person name="O'Toole P.W."/>
        </authorList>
    </citation>
    <scope>NUCLEOTIDE SEQUENCE [LARGE SCALE GENOMIC DNA]</scope>
    <source>
        <strain evidence="2 3">DSM 20190</strain>
    </source>
</reference>
<accession>A0A0R2FY38</accession>
<proteinExistence type="predicted"/>
<protein>
    <submittedName>
        <fullName evidence="2">Zn-dependent peptidase</fullName>
    </submittedName>
</protein>
<dbReference type="PATRIC" id="fig|1123500.6.peg.117"/>
<dbReference type="Gene3D" id="3.30.830.10">
    <property type="entry name" value="Metalloenzyme, LuxS/M16 peptidase-like"/>
    <property type="match status" value="2"/>
</dbReference>
<dbReference type="GO" id="GO:0046872">
    <property type="term" value="F:metal ion binding"/>
    <property type="evidence" value="ECO:0007669"/>
    <property type="project" value="InterPro"/>
</dbReference>
<dbReference type="InterPro" id="IPR011249">
    <property type="entry name" value="Metalloenz_LuxS/M16"/>
</dbReference>
<dbReference type="InterPro" id="IPR007863">
    <property type="entry name" value="Peptidase_M16_C"/>
</dbReference>
<dbReference type="NCBIfam" id="NF047422">
    <property type="entry name" value="YfmF_fam"/>
    <property type="match status" value="1"/>
</dbReference>
<sequence>MSKEVKLTDNVYLHLVPTQQFATVTLEVALTSETSANQLAQRSLAASMVENTSDPYPSQTDLARALSKLFGATYEVDIQRYGRLQTIRVRLTVVDGRYAQVETASLVAQALDFLRTMLFQPLGSADRGFDMTVFNRQRDNLLDQLASVQDNPALWAQRQALEAYFDDDAQAMPSCGDQSALENSNPLDVWLAWQHALLHDRIDITVVGAIDDRELLSLISTLPFGPRQTNLTATYRQPLRKVARYQEDKATKQSQFVAIFQVVLTEEDRFAAWVFNAIFGGLAVSRLFTRVREQAGLAYDIQTELDWPRRILIVTAGVETQAIKQVEKAVMKELTTLQESLVSRAELAQAKGLLTASYLTSLDNPDQISQLFLIQGLRGETITADSWVKQMQAVTALDVQAIAKQVVAQVQYEVLGGKENESATV</sequence>
<dbReference type="STRING" id="1123500.GCA_000420365_00384"/>
<dbReference type="Proteomes" id="UP000051296">
    <property type="component" value="Unassembled WGS sequence"/>
</dbReference>
<dbReference type="InParanoid" id="A0A0R2FY38"/>
<dbReference type="PANTHER" id="PTHR11851">
    <property type="entry name" value="METALLOPROTEASE"/>
    <property type="match status" value="1"/>
</dbReference>
<dbReference type="SUPFAM" id="SSF63411">
    <property type="entry name" value="LuxS/MPP-like metallohydrolase"/>
    <property type="match status" value="2"/>
</dbReference>
<dbReference type="PANTHER" id="PTHR11851:SF186">
    <property type="entry name" value="INACTIVE METALLOPROTEASE YMFF-RELATED"/>
    <property type="match status" value="1"/>
</dbReference>
<dbReference type="InterPro" id="IPR050361">
    <property type="entry name" value="MPP/UQCRC_Complex"/>
</dbReference>
<gene>
    <name evidence="2" type="ORF">IV68_GL000119</name>
</gene>
<dbReference type="RefSeq" id="WP_022791185.1">
    <property type="nucleotide sequence ID" value="NZ_ATUU01000001.1"/>
</dbReference>
<organism evidence="2 3">
    <name type="scientific">Weissella halotolerans DSM 20190</name>
    <dbReference type="NCBI Taxonomy" id="1123500"/>
    <lineage>
        <taxon>Bacteria</taxon>
        <taxon>Bacillati</taxon>
        <taxon>Bacillota</taxon>
        <taxon>Bacilli</taxon>
        <taxon>Lactobacillales</taxon>
        <taxon>Lactobacillaceae</taxon>
        <taxon>Weissella</taxon>
    </lineage>
</organism>